<dbReference type="InterPro" id="IPR036388">
    <property type="entry name" value="WH-like_DNA-bd_sf"/>
</dbReference>
<sequence length="157" mass="17270">MDRERLVDETLMLLPTLMRLVERPSPVEMGEIARRGLATDVQVSPGHIQVLIALTRGPRSVGQLAEEVGVSPPAATQLVDKLAEHGMVDRHSDPADRRVVLVDYVAGMREVASRIVEDRRRPLHDAMSKMTDVEALAFVKGLRLLARSFGAEAGEEV</sequence>
<dbReference type="SMART" id="SM00347">
    <property type="entry name" value="HTH_MARR"/>
    <property type="match status" value="1"/>
</dbReference>
<dbReference type="PANTHER" id="PTHR33164">
    <property type="entry name" value="TRANSCRIPTIONAL REGULATOR, MARR FAMILY"/>
    <property type="match status" value="1"/>
</dbReference>
<proteinExistence type="predicted"/>
<name>A0A6J4R132_9ACTN</name>
<evidence type="ECO:0000313" key="2">
    <source>
        <dbReference type="EMBL" id="CAA9452535.1"/>
    </source>
</evidence>
<dbReference type="GO" id="GO:0003700">
    <property type="term" value="F:DNA-binding transcription factor activity"/>
    <property type="evidence" value="ECO:0007669"/>
    <property type="project" value="InterPro"/>
</dbReference>
<evidence type="ECO:0000259" key="1">
    <source>
        <dbReference type="PROSITE" id="PS50995"/>
    </source>
</evidence>
<dbReference type="InterPro" id="IPR036390">
    <property type="entry name" value="WH_DNA-bd_sf"/>
</dbReference>
<feature type="domain" description="HTH marR-type" evidence="1">
    <location>
        <begin position="10"/>
        <end position="147"/>
    </location>
</feature>
<dbReference type="EMBL" id="CADCVF010000024">
    <property type="protein sequence ID" value="CAA9452535.1"/>
    <property type="molecule type" value="Genomic_DNA"/>
</dbReference>
<dbReference type="InterPro" id="IPR011991">
    <property type="entry name" value="ArsR-like_HTH"/>
</dbReference>
<dbReference type="InterPro" id="IPR039422">
    <property type="entry name" value="MarR/SlyA-like"/>
</dbReference>
<dbReference type="SUPFAM" id="SSF46785">
    <property type="entry name" value="Winged helix' DNA-binding domain"/>
    <property type="match status" value="1"/>
</dbReference>
<protein>
    <recommendedName>
        <fullName evidence="1">HTH marR-type domain-containing protein</fullName>
    </recommendedName>
</protein>
<dbReference type="PROSITE" id="PS50995">
    <property type="entry name" value="HTH_MARR_2"/>
    <property type="match status" value="1"/>
</dbReference>
<dbReference type="Pfam" id="PF12802">
    <property type="entry name" value="MarR_2"/>
    <property type="match status" value="1"/>
</dbReference>
<dbReference type="AlphaFoldDB" id="A0A6J4R132"/>
<gene>
    <name evidence="2" type="ORF">AVDCRST_MAG58-2221</name>
</gene>
<organism evidence="2">
    <name type="scientific">uncultured Rubrobacteraceae bacterium</name>
    <dbReference type="NCBI Taxonomy" id="349277"/>
    <lineage>
        <taxon>Bacteria</taxon>
        <taxon>Bacillati</taxon>
        <taxon>Actinomycetota</taxon>
        <taxon>Rubrobacteria</taxon>
        <taxon>Rubrobacterales</taxon>
        <taxon>Rubrobacteraceae</taxon>
        <taxon>environmental samples</taxon>
    </lineage>
</organism>
<dbReference type="PANTHER" id="PTHR33164:SF43">
    <property type="entry name" value="HTH-TYPE TRANSCRIPTIONAL REPRESSOR YETL"/>
    <property type="match status" value="1"/>
</dbReference>
<dbReference type="CDD" id="cd00090">
    <property type="entry name" value="HTH_ARSR"/>
    <property type="match status" value="1"/>
</dbReference>
<dbReference type="InterPro" id="IPR000835">
    <property type="entry name" value="HTH_MarR-typ"/>
</dbReference>
<accession>A0A6J4R132</accession>
<dbReference type="Gene3D" id="1.10.10.10">
    <property type="entry name" value="Winged helix-like DNA-binding domain superfamily/Winged helix DNA-binding domain"/>
    <property type="match status" value="1"/>
</dbReference>
<dbReference type="GO" id="GO:0006950">
    <property type="term" value="P:response to stress"/>
    <property type="evidence" value="ECO:0007669"/>
    <property type="project" value="TreeGrafter"/>
</dbReference>
<reference evidence="2" key="1">
    <citation type="submission" date="2020-02" db="EMBL/GenBank/DDBJ databases">
        <authorList>
            <person name="Meier V. D."/>
        </authorList>
    </citation>
    <scope>NUCLEOTIDE SEQUENCE</scope>
    <source>
        <strain evidence="2">AVDCRST_MAG58</strain>
    </source>
</reference>